<accession>A0A0H2YVQ0</accession>
<protein>
    <recommendedName>
        <fullName evidence="1">Probable zinc-binding domain-containing protein</fullName>
    </recommendedName>
</protein>
<evidence type="ECO:0000259" key="1">
    <source>
        <dbReference type="Pfam" id="PF13451"/>
    </source>
</evidence>
<gene>
    <name evidence="2" type="ordered locus">CPF_2926</name>
</gene>
<evidence type="ECO:0000313" key="2">
    <source>
        <dbReference type="EMBL" id="ABG84784.2"/>
    </source>
</evidence>
<dbReference type="AlphaFoldDB" id="A0A0H2YVQ0"/>
<keyword evidence="3" id="KW-1185">Reference proteome</keyword>
<proteinExistence type="predicted"/>
<sequence length="52" mass="6245">MFMSDKTLKCRDCGSEFIFSVGEQEFYKEKGFENEPTRCISCRRAKKEQNRR</sequence>
<reference evidence="2 3" key="1">
    <citation type="journal article" date="2006" name="Genome Res.">
        <title>Skewed genomic variability in strains of the toxigenic bacterial pathogen, Clostridium perfringens.</title>
        <authorList>
            <person name="Myers G.S."/>
            <person name="Rasko D.A."/>
            <person name="Cheung J.K."/>
            <person name="Ravel J."/>
            <person name="Seshadri R."/>
            <person name="Deboy R.T."/>
            <person name="Ren Q."/>
            <person name="Varga J."/>
            <person name="Awad M.M."/>
            <person name="Brinkac L.M."/>
            <person name="Daugherty S.C."/>
            <person name="Haft D.H."/>
            <person name="Dodson R.J."/>
            <person name="Madupu R."/>
            <person name="Nelson W.C."/>
            <person name="Rosovitz M.J."/>
            <person name="Sullivan S.A."/>
            <person name="Khouri H."/>
            <person name="Dimitrov G.I."/>
            <person name="Watkins K.L."/>
            <person name="Mulligan S."/>
            <person name="Benton J."/>
            <person name="Radune D."/>
            <person name="Fisher D.J."/>
            <person name="Atkins H.S."/>
            <person name="Hiscox T."/>
            <person name="Jost B.H."/>
            <person name="Billington S.J."/>
            <person name="Songer J.G."/>
            <person name="McClane B.A."/>
            <person name="Titball R.W."/>
            <person name="Rood J.I."/>
            <person name="Melville S.B."/>
            <person name="Paulsen I.T."/>
        </authorList>
    </citation>
    <scope>NUCLEOTIDE SEQUENCE [LARGE SCALE GENOMIC DNA]</scope>
    <source>
        <strain evidence="3">ATCC 13124 / DSM 756 / JCM 1290 / NCIMB 6125 / NCTC 8237 / S 107 / Type A</strain>
    </source>
</reference>
<dbReference type="EMBL" id="CP000246">
    <property type="protein sequence ID" value="ABG84784.2"/>
    <property type="molecule type" value="Genomic_DNA"/>
</dbReference>
<feature type="domain" description="Probable zinc-binding" evidence="1">
    <location>
        <begin position="5"/>
        <end position="50"/>
    </location>
</feature>
<dbReference type="HOGENOM" id="CLU_202664_0_0_9"/>
<dbReference type="InterPro" id="IPR025306">
    <property type="entry name" value="Zn-bnd_dom_prob"/>
</dbReference>
<dbReference type="Proteomes" id="UP000001823">
    <property type="component" value="Chromosome"/>
</dbReference>
<name>A0A0H2YVQ0_CLOP1</name>
<dbReference type="eggNOG" id="COG1278">
    <property type="taxonomic scope" value="Bacteria"/>
</dbReference>
<dbReference type="STRING" id="195103.CPF_2926"/>
<dbReference type="KEGG" id="cpf:CPF_2926"/>
<organism evidence="2 3">
    <name type="scientific">Clostridium perfringens (strain ATCC 13124 / DSM 756 / JCM 1290 / NCIMB 6125 / NCTC 8237 / Type A)</name>
    <dbReference type="NCBI Taxonomy" id="195103"/>
    <lineage>
        <taxon>Bacteria</taxon>
        <taxon>Bacillati</taxon>
        <taxon>Bacillota</taxon>
        <taxon>Clostridia</taxon>
        <taxon>Eubacteriales</taxon>
        <taxon>Clostridiaceae</taxon>
        <taxon>Clostridium</taxon>
    </lineage>
</organism>
<dbReference type="Pfam" id="PF13451">
    <property type="entry name" value="zf_Tbcl"/>
    <property type="match status" value="1"/>
</dbReference>
<evidence type="ECO:0000313" key="3">
    <source>
        <dbReference type="Proteomes" id="UP000001823"/>
    </source>
</evidence>
<dbReference type="PaxDb" id="195103-CPF_2926"/>